<name>A0A974DX01_XENLA</name>
<sequence>MSPSVGTIMPVPPTDQASKTNPNQLKLCRSCHWLLYKTIQLQCRLLSSQLLLTHFALHMSIQFRSRNAHFRPLQYMHCVAPS</sequence>
<feature type="region of interest" description="Disordered" evidence="1">
    <location>
        <begin position="1"/>
        <end position="22"/>
    </location>
</feature>
<protein>
    <submittedName>
        <fullName evidence="2">Uncharacterized protein</fullName>
    </submittedName>
</protein>
<reference evidence="3" key="1">
    <citation type="journal article" date="2016" name="Nature">
        <title>Genome evolution in the allotetraploid frog Xenopus laevis.</title>
        <authorList>
            <person name="Session A.M."/>
            <person name="Uno Y."/>
            <person name="Kwon T."/>
            <person name="Chapman J.A."/>
            <person name="Toyoda A."/>
            <person name="Takahashi S."/>
            <person name="Fukui A."/>
            <person name="Hikosaka A."/>
            <person name="Suzuki A."/>
            <person name="Kondo M."/>
            <person name="van Heeringen S.J."/>
            <person name="Quigley I."/>
            <person name="Heinz S."/>
            <person name="Ogino H."/>
            <person name="Ochi H."/>
            <person name="Hellsten U."/>
            <person name="Lyons J.B."/>
            <person name="Simakov O."/>
            <person name="Putnam N."/>
            <person name="Stites J."/>
            <person name="Kuroki Y."/>
            <person name="Tanaka T."/>
            <person name="Michiue T."/>
            <person name="Watanabe M."/>
            <person name="Bogdanovic O."/>
            <person name="Lister R."/>
            <person name="Georgiou G."/>
            <person name="Paranjpe S.S."/>
            <person name="van Kruijsbergen I."/>
            <person name="Shu S."/>
            <person name="Carlson J."/>
            <person name="Kinoshita T."/>
            <person name="Ohta Y."/>
            <person name="Mawaribuchi S."/>
            <person name="Jenkins J."/>
            <person name="Grimwood J."/>
            <person name="Schmutz J."/>
            <person name="Mitros T."/>
            <person name="Mozaffari S.V."/>
            <person name="Suzuki Y."/>
            <person name="Haramoto Y."/>
            <person name="Yamamoto T.S."/>
            <person name="Takagi C."/>
            <person name="Heald R."/>
            <person name="Miller K."/>
            <person name="Haudenschild C."/>
            <person name="Kitzman J."/>
            <person name="Nakayama T."/>
            <person name="Izutsu Y."/>
            <person name="Robert J."/>
            <person name="Fortriede J."/>
            <person name="Burns K."/>
            <person name="Lotay V."/>
            <person name="Karimi K."/>
            <person name="Yasuoka Y."/>
            <person name="Dichmann D.S."/>
            <person name="Flajnik M.F."/>
            <person name="Houston D.W."/>
            <person name="Shendure J."/>
            <person name="DuPasquier L."/>
            <person name="Vize P.D."/>
            <person name="Zorn A.M."/>
            <person name="Ito M."/>
            <person name="Marcotte E.M."/>
            <person name="Wallingford J.B."/>
            <person name="Ito Y."/>
            <person name="Asashima M."/>
            <person name="Ueno N."/>
            <person name="Matsuda Y."/>
            <person name="Veenstra G.J."/>
            <person name="Fujiyama A."/>
            <person name="Harland R.M."/>
            <person name="Taira M."/>
            <person name="Rokhsar D.S."/>
        </authorList>
    </citation>
    <scope>NUCLEOTIDE SEQUENCE [LARGE SCALE GENOMIC DNA]</scope>
    <source>
        <strain evidence="3">J</strain>
    </source>
</reference>
<dbReference type="EMBL" id="CM004466">
    <property type="protein sequence ID" value="OCT99070.1"/>
    <property type="molecule type" value="Genomic_DNA"/>
</dbReference>
<evidence type="ECO:0000313" key="3">
    <source>
        <dbReference type="Proteomes" id="UP000694892"/>
    </source>
</evidence>
<proteinExistence type="predicted"/>
<organism evidence="2 3">
    <name type="scientific">Xenopus laevis</name>
    <name type="common">African clawed frog</name>
    <dbReference type="NCBI Taxonomy" id="8355"/>
    <lineage>
        <taxon>Eukaryota</taxon>
        <taxon>Metazoa</taxon>
        <taxon>Chordata</taxon>
        <taxon>Craniata</taxon>
        <taxon>Vertebrata</taxon>
        <taxon>Euteleostomi</taxon>
        <taxon>Amphibia</taxon>
        <taxon>Batrachia</taxon>
        <taxon>Anura</taxon>
        <taxon>Pipoidea</taxon>
        <taxon>Pipidae</taxon>
        <taxon>Xenopodinae</taxon>
        <taxon>Xenopus</taxon>
        <taxon>Xenopus</taxon>
    </lineage>
</organism>
<dbReference type="Proteomes" id="UP000694892">
    <property type="component" value="Chromosome 1L"/>
</dbReference>
<dbReference type="AlphaFoldDB" id="A0A974DX01"/>
<accession>A0A974DX01</accession>
<gene>
    <name evidence="2" type="ORF">XELAEV_18004862mg</name>
</gene>
<evidence type="ECO:0000256" key="1">
    <source>
        <dbReference type="SAM" id="MobiDB-lite"/>
    </source>
</evidence>
<evidence type="ECO:0000313" key="2">
    <source>
        <dbReference type="EMBL" id="OCT99070.1"/>
    </source>
</evidence>